<dbReference type="InterPro" id="IPR041698">
    <property type="entry name" value="Methyltransf_25"/>
</dbReference>
<feature type="domain" description="Methyltransferase" evidence="4">
    <location>
        <begin position="43"/>
        <end position="132"/>
    </location>
</feature>
<comment type="caution">
    <text evidence="5">The sequence shown here is derived from an EMBL/GenBank/DDBJ whole genome shotgun (WGS) entry which is preliminary data.</text>
</comment>
<name>A0ABT1M110_9MYCO</name>
<evidence type="ECO:0000313" key="6">
    <source>
        <dbReference type="Proteomes" id="UP001651690"/>
    </source>
</evidence>
<keyword evidence="3" id="KW-0949">S-adenosyl-L-methionine</keyword>
<dbReference type="PANTHER" id="PTHR43464:SF19">
    <property type="entry name" value="UBIQUINONE BIOSYNTHESIS O-METHYLTRANSFERASE, MITOCHONDRIAL"/>
    <property type="match status" value="1"/>
</dbReference>
<evidence type="ECO:0000256" key="2">
    <source>
        <dbReference type="ARBA" id="ARBA00022679"/>
    </source>
</evidence>
<dbReference type="SUPFAM" id="SSF53335">
    <property type="entry name" value="S-adenosyl-L-methionine-dependent methyltransferases"/>
    <property type="match status" value="1"/>
</dbReference>
<dbReference type="GO" id="GO:0032259">
    <property type="term" value="P:methylation"/>
    <property type="evidence" value="ECO:0007669"/>
    <property type="project" value="UniProtKB-KW"/>
</dbReference>
<protein>
    <submittedName>
        <fullName evidence="5">Class I SAM-dependent methyltransferase</fullName>
    </submittedName>
</protein>
<dbReference type="RefSeq" id="WP_255058584.1">
    <property type="nucleotide sequence ID" value="NZ_JANDBD010000002.1"/>
</dbReference>
<evidence type="ECO:0000256" key="1">
    <source>
        <dbReference type="ARBA" id="ARBA00022603"/>
    </source>
</evidence>
<evidence type="ECO:0000256" key="3">
    <source>
        <dbReference type="ARBA" id="ARBA00022691"/>
    </source>
</evidence>
<dbReference type="PANTHER" id="PTHR43464">
    <property type="entry name" value="METHYLTRANSFERASE"/>
    <property type="match status" value="1"/>
</dbReference>
<dbReference type="Pfam" id="PF13649">
    <property type="entry name" value="Methyltransf_25"/>
    <property type="match status" value="1"/>
</dbReference>
<dbReference type="InterPro" id="IPR029063">
    <property type="entry name" value="SAM-dependent_MTases_sf"/>
</dbReference>
<dbReference type="Proteomes" id="UP001651690">
    <property type="component" value="Unassembled WGS sequence"/>
</dbReference>
<gene>
    <name evidence="5" type="ORF">NM203_04940</name>
</gene>
<proteinExistence type="predicted"/>
<sequence>MGGRNLTFRLLYGLGFTPWDGHALARSLTDLIEGGTLTPGKALDLGCGTGDNAIYLAEHGWHVTGVDYVAKPLAKARRKATGKTVEFVKADVTQLSSEGVGDGFDLVIDSGCLHGMSAGDREKYVREVSAVTSAEARLLIVAVVPGSSSGVRGIEPAEIERRFAPEWTILASGDEPTLDRDGTNPARHYLLARAGGPSSLR</sequence>
<dbReference type="Gene3D" id="3.40.50.150">
    <property type="entry name" value="Vaccinia Virus protein VP39"/>
    <property type="match status" value="1"/>
</dbReference>
<evidence type="ECO:0000259" key="4">
    <source>
        <dbReference type="Pfam" id="PF13649"/>
    </source>
</evidence>
<dbReference type="EMBL" id="JANDBD010000002">
    <property type="protein sequence ID" value="MCP9271527.1"/>
    <property type="molecule type" value="Genomic_DNA"/>
</dbReference>
<dbReference type="GO" id="GO:0008168">
    <property type="term" value="F:methyltransferase activity"/>
    <property type="evidence" value="ECO:0007669"/>
    <property type="project" value="UniProtKB-KW"/>
</dbReference>
<keyword evidence="6" id="KW-1185">Reference proteome</keyword>
<reference evidence="5 6" key="1">
    <citation type="submission" date="2022-06" db="EMBL/GenBank/DDBJ databases">
        <title>Mycolicibacterium sp. CAU 1645 isolated from seawater.</title>
        <authorList>
            <person name="Kim W."/>
        </authorList>
    </citation>
    <scope>NUCLEOTIDE SEQUENCE [LARGE SCALE GENOMIC DNA]</scope>
    <source>
        <strain evidence="5 6">CAU 1645</strain>
    </source>
</reference>
<organism evidence="5 6">
    <name type="scientific">Mycolicibacterium arenosum</name>
    <dbReference type="NCBI Taxonomy" id="2952157"/>
    <lineage>
        <taxon>Bacteria</taxon>
        <taxon>Bacillati</taxon>
        <taxon>Actinomycetota</taxon>
        <taxon>Actinomycetes</taxon>
        <taxon>Mycobacteriales</taxon>
        <taxon>Mycobacteriaceae</taxon>
        <taxon>Mycolicibacterium</taxon>
    </lineage>
</organism>
<accession>A0ABT1M110</accession>
<dbReference type="CDD" id="cd02440">
    <property type="entry name" value="AdoMet_MTases"/>
    <property type="match status" value="1"/>
</dbReference>
<keyword evidence="2" id="KW-0808">Transferase</keyword>
<evidence type="ECO:0000313" key="5">
    <source>
        <dbReference type="EMBL" id="MCP9271527.1"/>
    </source>
</evidence>
<keyword evidence="1 5" id="KW-0489">Methyltransferase</keyword>